<keyword evidence="5" id="KW-1185">Reference proteome</keyword>
<dbReference type="Pfam" id="PF08240">
    <property type="entry name" value="ADH_N"/>
    <property type="match status" value="1"/>
</dbReference>
<organism evidence="4 5">
    <name type="scientific">Paenibacillus agri</name>
    <dbReference type="NCBI Taxonomy" id="2744309"/>
    <lineage>
        <taxon>Bacteria</taxon>
        <taxon>Bacillati</taxon>
        <taxon>Bacillota</taxon>
        <taxon>Bacilli</taxon>
        <taxon>Bacillales</taxon>
        <taxon>Paenibacillaceae</taxon>
        <taxon>Paenibacillus</taxon>
    </lineage>
</organism>
<dbReference type="GO" id="GO:0070402">
    <property type="term" value="F:NADPH binding"/>
    <property type="evidence" value="ECO:0007669"/>
    <property type="project" value="TreeGrafter"/>
</dbReference>
<dbReference type="InterPro" id="IPR013154">
    <property type="entry name" value="ADH-like_N"/>
</dbReference>
<dbReference type="SUPFAM" id="SSF50129">
    <property type="entry name" value="GroES-like"/>
    <property type="match status" value="1"/>
</dbReference>
<dbReference type="Gene3D" id="3.40.50.720">
    <property type="entry name" value="NAD(P)-binding Rossmann-like Domain"/>
    <property type="match status" value="1"/>
</dbReference>
<accession>A0A850EG42</accession>
<keyword evidence="2" id="KW-0560">Oxidoreductase</keyword>
<dbReference type="Proteomes" id="UP000564806">
    <property type="component" value="Unassembled WGS sequence"/>
</dbReference>
<dbReference type="CDD" id="cd05282">
    <property type="entry name" value="ETR_like"/>
    <property type="match status" value="1"/>
</dbReference>
<feature type="domain" description="Enoyl reductase (ER)" evidence="3">
    <location>
        <begin position="13"/>
        <end position="327"/>
    </location>
</feature>
<dbReference type="PANTHER" id="PTHR48106">
    <property type="entry name" value="QUINONE OXIDOREDUCTASE PIG3-RELATED"/>
    <property type="match status" value="1"/>
</dbReference>
<dbReference type="EMBL" id="JABWCS010000185">
    <property type="protein sequence ID" value="NUU59386.1"/>
    <property type="molecule type" value="Genomic_DNA"/>
</dbReference>
<keyword evidence="1" id="KW-0521">NADP</keyword>
<dbReference type="RefSeq" id="WP_175370073.1">
    <property type="nucleotide sequence ID" value="NZ_JABWCS010000185.1"/>
</dbReference>
<evidence type="ECO:0000313" key="4">
    <source>
        <dbReference type="EMBL" id="NUU59386.1"/>
    </source>
</evidence>
<dbReference type="InterPro" id="IPR011032">
    <property type="entry name" value="GroES-like_sf"/>
</dbReference>
<dbReference type="AlphaFoldDB" id="A0A850EG42"/>
<dbReference type="SMART" id="SM00829">
    <property type="entry name" value="PKS_ER"/>
    <property type="match status" value="1"/>
</dbReference>
<name>A0A850EG42_9BACL</name>
<dbReference type="InterPro" id="IPR020843">
    <property type="entry name" value="ER"/>
</dbReference>
<sequence length="329" mass="35608">MEAGCVRFYEFGRPRDSVQYGLKPIGFPGAGKILLRMLASPVNPSDLIPITGAYAHRTSLPAIPGYEGVGKVIAVGRDVSPALMGKRVLPLRGEGTWQEYVTSPAEWAVPVPDEMDDYTAAQLYINPVTAWVICTETLKLGPGDTLVVNAAGSALGRILAQFSKMLGFRLIAVTRSNYYTDELLRLGASQVIDTATSPLYDTVMELTEGDGATAGIDSIGGPSGMELSMCLRRGGTFVTLGLLSGIPLNGAELSRRGSIDVKLFHLRRWNQQVWVQTWQATFNRIISMIMEGHLSLMTPAACYPLTEIREAVQAAESPGRNMGKIMLRG</sequence>
<gene>
    <name evidence="4" type="ORF">HPT30_03335</name>
</gene>
<evidence type="ECO:0000313" key="5">
    <source>
        <dbReference type="Proteomes" id="UP000564806"/>
    </source>
</evidence>
<dbReference type="Pfam" id="PF00107">
    <property type="entry name" value="ADH_zinc_N"/>
    <property type="match status" value="1"/>
</dbReference>
<dbReference type="PANTHER" id="PTHR48106:SF2">
    <property type="entry name" value="ZN2+-BINDING DEHYDROGENASE"/>
    <property type="match status" value="1"/>
</dbReference>
<dbReference type="InterPro" id="IPR013149">
    <property type="entry name" value="ADH-like_C"/>
</dbReference>
<protein>
    <submittedName>
        <fullName evidence="4">Zinc-dependent alcohol dehydrogenase family protein</fullName>
    </submittedName>
</protein>
<evidence type="ECO:0000259" key="3">
    <source>
        <dbReference type="SMART" id="SM00829"/>
    </source>
</evidence>
<dbReference type="Gene3D" id="3.90.180.10">
    <property type="entry name" value="Medium-chain alcohol dehydrogenases, catalytic domain"/>
    <property type="match status" value="1"/>
</dbReference>
<dbReference type="InterPro" id="IPR036291">
    <property type="entry name" value="NAD(P)-bd_dom_sf"/>
</dbReference>
<reference evidence="4" key="1">
    <citation type="submission" date="2020-06" db="EMBL/GenBank/DDBJ databases">
        <title>Paenibacillus sp. nov., isolated from soil.</title>
        <authorList>
            <person name="Seo Y.L."/>
        </authorList>
    </citation>
    <scope>NUCLEOTIDE SEQUENCE [LARGE SCALE GENOMIC DNA]</scope>
    <source>
        <strain evidence="4">JW14</strain>
    </source>
</reference>
<dbReference type="SUPFAM" id="SSF51735">
    <property type="entry name" value="NAD(P)-binding Rossmann-fold domains"/>
    <property type="match status" value="1"/>
</dbReference>
<evidence type="ECO:0000256" key="1">
    <source>
        <dbReference type="ARBA" id="ARBA00022857"/>
    </source>
</evidence>
<evidence type="ECO:0000256" key="2">
    <source>
        <dbReference type="ARBA" id="ARBA00023002"/>
    </source>
</evidence>
<dbReference type="GO" id="GO:0016651">
    <property type="term" value="F:oxidoreductase activity, acting on NAD(P)H"/>
    <property type="evidence" value="ECO:0007669"/>
    <property type="project" value="TreeGrafter"/>
</dbReference>
<comment type="caution">
    <text evidence="4">The sequence shown here is derived from an EMBL/GenBank/DDBJ whole genome shotgun (WGS) entry which is preliminary data.</text>
</comment>
<proteinExistence type="predicted"/>